<dbReference type="RefSeq" id="WP_043140325.1">
    <property type="nucleotide sequence ID" value="NZ_BMGQ01000005.1"/>
</dbReference>
<dbReference type="InterPro" id="IPR004629">
    <property type="entry name" value="WecG_TagA_CpsF"/>
</dbReference>
<evidence type="ECO:0000256" key="1">
    <source>
        <dbReference type="ARBA" id="ARBA00022676"/>
    </source>
</evidence>
<keyword evidence="2 3" id="KW-0808">Transferase</keyword>
<dbReference type="CDD" id="cd06533">
    <property type="entry name" value="Glyco_transf_WecG_TagA"/>
    <property type="match status" value="1"/>
</dbReference>
<dbReference type="GeneID" id="66501450"/>
<dbReference type="PANTHER" id="PTHR34136">
    <property type="match status" value="1"/>
</dbReference>
<reference evidence="3 4" key="1">
    <citation type="submission" date="2014-10" db="EMBL/GenBank/DDBJ databases">
        <title>Genome sequence of Ponticoccus sp. strain UMTAT08 isolated from clonal culture of toxic dinoflagellate Alexandrium tamiyavanichii.</title>
        <authorList>
            <person name="Gan H.Y."/>
            <person name="Muhd D.-D."/>
            <person name="Mohd Noor M.E."/>
            <person name="Yeong Y.S."/>
            <person name="Usup G."/>
        </authorList>
    </citation>
    <scope>NUCLEOTIDE SEQUENCE [LARGE SCALE GENOMIC DNA]</scope>
    <source>
        <strain evidence="3 4">UMTAT08</strain>
    </source>
</reference>
<evidence type="ECO:0000313" key="3">
    <source>
        <dbReference type="EMBL" id="KHQ53418.1"/>
    </source>
</evidence>
<keyword evidence="1" id="KW-0328">Glycosyltransferase</keyword>
<accession>A0A225PV67</accession>
<name>A0A0B3S3C5_9RHOB</name>
<dbReference type="GO" id="GO:0016758">
    <property type="term" value="F:hexosyltransferase activity"/>
    <property type="evidence" value="ECO:0007669"/>
    <property type="project" value="TreeGrafter"/>
</dbReference>
<dbReference type="PATRIC" id="fig|1515334.3.peg.1962"/>
<comment type="caution">
    <text evidence="3">The sequence shown here is derived from an EMBL/GenBank/DDBJ whole genome shotgun (WGS) entry which is preliminary data.</text>
</comment>
<evidence type="ECO:0000256" key="2">
    <source>
        <dbReference type="ARBA" id="ARBA00022679"/>
    </source>
</evidence>
<proteinExistence type="predicted"/>
<dbReference type="EMBL" id="JSUQ01000007">
    <property type="protein sequence ID" value="KHQ53418.1"/>
    <property type="molecule type" value="Genomic_DNA"/>
</dbReference>
<organism evidence="3 4">
    <name type="scientific">Mameliella alba</name>
    <dbReference type="NCBI Taxonomy" id="561184"/>
    <lineage>
        <taxon>Bacteria</taxon>
        <taxon>Pseudomonadati</taxon>
        <taxon>Pseudomonadota</taxon>
        <taxon>Alphaproteobacteria</taxon>
        <taxon>Rhodobacterales</taxon>
        <taxon>Roseobacteraceae</taxon>
        <taxon>Mameliella</taxon>
    </lineage>
</organism>
<gene>
    <name evidence="3" type="ORF">OA50_01948</name>
</gene>
<accession>A0A0B3S3C5</accession>
<dbReference type="AlphaFoldDB" id="A0A0B3S3C5"/>
<dbReference type="PANTHER" id="PTHR34136:SF1">
    <property type="entry name" value="UDP-N-ACETYL-D-MANNOSAMINURONIC ACID TRANSFERASE"/>
    <property type="match status" value="1"/>
</dbReference>
<dbReference type="STRING" id="561184.SAMN05216376_106272"/>
<dbReference type="Pfam" id="PF03808">
    <property type="entry name" value="Glyco_tran_WecG"/>
    <property type="match status" value="1"/>
</dbReference>
<keyword evidence="4" id="KW-1185">Reference proteome</keyword>
<dbReference type="Proteomes" id="UP000030960">
    <property type="component" value="Unassembled WGS sequence"/>
</dbReference>
<evidence type="ECO:0000313" key="4">
    <source>
        <dbReference type="Proteomes" id="UP000030960"/>
    </source>
</evidence>
<sequence length="254" mass="27797">MEFRFGDDTVVVNVPTWAVLEARVRERFARRAGFALATINLDHIVKLRGSDSFRTIYAAQDFVVADGYPIVWLSRLAGRPVSLIPGSEAILPLAQIAAAQGVTVALFGSSEPVLAAAAEYLEREVRDLEVVCRIAPPMGFDPAGPEAEEMLHRIAESGARLCFIALGAPKQESFAATGRRVAPEVGFASIGAGLDFFAGTQQRAPKWVRRIAMEWLWRMMLSPGRLAGRYAKCALVLPGLAVRSMLLRFRDRKA</sequence>
<protein>
    <submittedName>
        <fullName evidence="3">Glycosyl transferase, WecB/TagA/CpsF family protein</fullName>
    </submittedName>
</protein>
<dbReference type="NCBIfam" id="TIGR00696">
    <property type="entry name" value="wecG_tagA_cpsF"/>
    <property type="match status" value="1"/>
</dbReference>
<dbReference type="OrthoDB" id="9771846at2"/>